<reference evidence="1 2" key="1">
    <citation type="submission" date="2022-05" db="EMBL/GenBank/DDBJ databases">
        <authorList>
            <consortium name="Genoscope - CEA"/>
            <person name="William W."/>
        </authorList>
    </citation>
    <scope>NUCLEOTIDE SEQUENCE [LARGE SCALE GENOMIC DNA]</scope>
</reference>
<dbReference type="Proteomes" id="UP001159405">
    <property type="component" value="Unassembled WGS sequence"/>
</dbReference>
<comment type="caution">
    <text evidence="1">The sequence shown here is derived from an EMBL/GenBank/DDBJ whole genome shotgun (WGS) entry which is preliminary data.</text>
</comment>
<dbReference type="InterPro" id="IPR037221">
    <property type="entry name" value="H-type_lectin_dom_sf"/>
</dbReference>
<name>A0ABN8P7V4_9CNID</name>
<dbReference type="Gene3D" id="2.60.40.2080">
    <property type="match status" value="1"/>
</dbReference>
<accession>A0ABN8P7V4</accession>
<dbReference type="EMBL" id="CALNXK010000052">
    <property type="protein sequence ID" value="CAH3133275.1"/>
    <property type="molecule type" value="Genomic_DNA"/>
</dbReference>
<feature type="non-terminal residue" evidence="1">
    <location>
        <position position="114"/>
    </location>
</feature>
<organism evidence="1 2">
    <name type="scientific">Porites lobata</name>
    <dbReference type="NCBI Taxonomy" id="104759"/>
    <lineage>
        <taxon>Eukaryota</taxon>
        <taxon>Metazoa</taxon>
        <taxon>Cnidaria</taxon>
        <taxon>Anthozoa</taxon>
        <taxon>Hexacorallia</taxon>
        <taxon>Scleractinia</taxon>
        <taxon>Fungiina</taxon>
        <taxon>Poritidae</taxon>
        <taxon>Porites</taxon>
    </lineage>
</organism>
<proteinExistence type="predicted"/>
<gene>
    <name evidence="1" type="ORF">PLOB_00036721</name>
</gene>
<dbReference type="SUPFAM" id="SSF141086">
    <property type="entry name" value="Agglutinin HPA-like"/>
    <property type="match status" value="1"/>
</dbReference>
<sequence>AISFKAGKTNVTVKSPGLFACETITFAEPFSGGKQVKVFASFGHSVNNQARGNGAAIWVEAADRTQFCACIYEYSNGSNSTAEINWIALQSAPKGAQLGTTSLDSWTTGTECKK</sequence>
<feature type="non-terminal residue" evidence="1">
    <location>
        <position position="1"/>
    </location>
</feature>
<protein>
    <submittedName>
        <fullName evidence="1">Uncharacterized protein</fullName>
    </submittedName>
</protein>
<keyword evidence="2" id="KW-1185">Reference proteome</keyword>
<evidence type="ECO:0000313" key="2">
    <source>
        <dbReference type="Proteomes" id="UP001159405"/>
    </source>
</evidence>
<evidence type="ECO:0000313" key="1">
    <source>
        <dbReference type="EMBL" id="CAH3133275.1"/>
    </source>
</evidence>